<protein>
    <submittedName>
        <fullName evidence="2">Uncharacterized protein</fullName>
    </submittedName>
</protein>
<name>A0A6J5NF00_9CAUD</name>
<accession>A0A6J5NF00</accession>
<evidence type="ECO:0000256" key="1">
    <source>
        <dbReference type="SAM" id="MobiDB-lite"/>
    </source>
</evidence>
<evidence type="ECO:0000313" key="2">
    <source>
        <dbReference type="EMBL" id="CAB4155755.1"/>
    </source>
</evidence>
<organism evidence="2">
    <name type="scientific">uncultured Caudovirales phage</name>
    <dbReference type="NCBI Taxonomy" id="2100421"/>
    <lineage>
        <taxon>Viruses</taxon>
        <taxon>Duplodnaviria</taxon>
        <taxon>Heunggongvirae</taxon>
        <taxon>Uroviricota</taxon>
        <taxon>Caudoviricetes</taxon>
        <taxon>Peduoviridae</taxon>
        <taxon>Maltschvirus</taxon>
        <taxon>Maltschvirus maltsch</taxon>
    </lineage>
</organism>
<reference evidence="2" key="1">
    <citation type="submission" date="2020-04" db="EMBL/GenBank/DDBJ databases">
        <authorList>
            <person name="Chiriac C."/>
            <person name="Salcher M."/>
            <person name="Ghai R."/>
            <person name="Kavagutti S V."/>
        </authorList>
    </citation>
    <scope>NUCLEOTIDE SEQUENCE</scope>
</reference>
<dbReference type="EMBL" id="LR796627">
    <property type="protein sequence ID" value="CAB4155755.1"/>
    <property type="molecule type" value="Genomic_DNA"/>
</dbReference>
<proteinExistence type="predicted"/>
<gene>
    <name evidence="2" type="ORF">UFOVP660_23</name>
</gene>
<sequence>MVRSDKGSVRGPNRVTVRAPRGKYKPRNPGLDESGKVDKEPPLIKSFWSENKVASVMEMDAPVLDAIIDAFLEGWKEKRLKTNKGWDWPTITTKTINDVRNKRTNAEKGIRIRKNKAV</sequence>
<feature type="region of interest" description="Disordered" evidence="1">
    <location>
        <begin position="1"/>
        <end position="38"/>
    </location>
</feature>